<accession>A0A1S2LYG9</accession>
<dbReference type="AlphaFoldDB" id="A0A1S2LYG9"/>
<gene>
    <name evidence="2" type="ORF">BKP37_05900</name>
</gene>
<feature type="domain" description="DUF4183" evidence="1">
    <location>
        <begin position="376"/>
        <end position="442"/>
    </location>
</feature>
<dbReference type="RefSeq" id="WP_071308742.1">
    <property type="nucleotide sequence ID" value="NZ_MLQR01000004.1"/>
</dbReference>
<dbReference type="Pfam" id="PF13799">
    <property type="entry name" value="DUF4183"/>
    <property type="match status" value="3"/>
</dbReference>
<dbReference type="EMBL" id="MLQR01000004">
    <property type="protein sequence ID" value="OIJ16757.1"/>
    <property type="molecule type" value="Genomic_DNA"/>
</dbReference>
<evidence type="ECO:0000259" key="1">
    <source>
        <dbReference type="Pfam" id="PF13799"/>
    </source>
</evidence>
<evidence type="ECO:0000313" key="3">
    <source>
        <dbReference type="Proteomes" id="UP000179524"/>
    </source>
</evidence>
<name>A0A1S2LYG9_9BACI</name>
<sequence>MFGSESPKIICYLTDKNGTILSPDAANAICYTEISTPNNRQKKQVKLPSGETITLDKVIISMKGYIVISIDEEILSKPIPFSTLQRLYLCAPKGTNLSFTVRGFNCCAVPIYTANETTMNHIKNFISLETIVDVEAKTTLIISENKYLTSCTKTHCINVNQVYDSVCFSSDIIVYYDRIPIKAEVYQYNTISDGIKKIYTNADELTEYGDQGILDLNDVSYFNLFINGVLQPNTNYKIEKGQLTLETEDIPLKGSPIIIVFITFKDDDDHILKAENYQYNTVSDGIKKTYTNEDELIMYGNKGIPDPKDVSYVNLYINGVLQPKTNYIVEKGKLKLTTENTPIKGAPIILETIILNGKDHHPIHTETYQYNTVSDEKKVYTNKDELTMYGDKGILNPTQTSYYNLYVNGVIQPSINYFVKKGILVLTTEDIPIDNAPIYLQFIASYY</sequence>
<proteinExistence type="predicted"/>
<organism evidence="2 3">
    <name type="scientific">Anaerobacillus alkalilacustris</name>
    <dbReference type="NCBI Taxonomy" id="393763"/>
    <lineage>
        <taxon>Bacteria</taxon>
        <taxon>Bacillati</taxon>
        <taxon>Bacillota</taxon>
        <taxon>Bacilli</taxon>
        <taxon>Bacillales</taxon>
        <taxon>Bacillaceae</taxon>
        <taxon>Anaerobacillus</taxon>
    </lineage>
</organism>
<dbReference type="Proteomes" id="UP000179524">
    <property type="component" value="Unassembled WGS sequence"/>
</dbReference>
<reference evidence="2 3" key="1">
    <citation type="submission" date="2016-10" db="EMBL/GenBank/DDBJ databases">
        <title>Draft genome sequences of four alkaliphilic bacteria belonging to the Anaerobacillus genus.</title>
        <authorList>
            <person name="Bassil N.M."/>
            <person name="Lloyd J.R."/>
        </authorList>
    </citation>
    <scope>NUCLEOTIDE SEQUENCE [LARGE SCALE GENOMIC DNA]</scope>
    <source>
        <strain evidence="2 3">DSM 18345</strain>
    </source>
</reference>
<feature type="domain" description="DUF4183" evidence="1">
    <location>
        <begin position="189"/>
        <end position="261"/>
    </location>
</feature>
<evidence type="ECO:0000313" key="2">
    <source>
        <dbReference type="EMBL" id="OIJ16757.1"/>
    </source>
</evidence>
<protein>
    <recommendedName>
        <fullName evidence="1">DUF4183 domain-containing protein</fullName>
    </recommendedName>
</protein>
<dbReference type="InterPro" id="IPR025237">
    <property type="entry name" value="DUF4183"/>
</dbReference>
<keyword evidence="3" id="KW-1185">Reference proteome</keyword>
<feature type="domain" description="DUF4183" evidence="1">
    <location>
        <begin position="280"/>
        <end position="351"/>
    </location>
</feature>
<dbReference type="OrthoDB" id="2455205at2"/>
<comment type="caution">
    <text evidence="2">The sequence shown here is derived from an EMBL/GenBank/DDBJ whole genome shotgun (WGS) entry which is preliminary data.</text>
</comment>